<keyword evidence="3" id="KW-1185">Reference proteome</keyword>
<proteinExistence type="predicted"/>
<keyword evidence="1" id="KW-0472">Membrane</keyword>
<protein>
    <submittedName>
        <fullName evidence="2">Uncharacterized protein</fullName>
    </submittedName>
</protein>
<evidence type="ECO:0000313" key="3">
    <source>
        <dbReference type="Proteomes" id="UP001642487"/>
    </source>
</evidence>
<keyword evidence="1" id="KW-1133">Transmembrane helix</keyword>
<gene>
    <name evidence="2" type="ORF">CITCOLO1_LOCUS21982</name>
</gene>
<feature type="transmembrane region" description="Helical" evidence="1">
    <location>
        <begin position="12"/>
        <end position="28"/>
    </location>
</feature>
<reference evidence="2 3" key="1">
    <citation type="submission" date="2024-03" db="EMBL/GenBank/DDBJ databases">
        <authorList>
            <person name="Gkanogiannis A."/>
            <person name="Becerra Lopez-Lavalle L."/>
        </authorList>
    </citation>
    <scope>NUCLEOTIDE SEQUENCE [LARGE SCALE GENOMIC DNA]</scope>
</reference>
<name>A0ABP0ZBQ2_9ROSI</name>
<dbReference type="EMBL" id="OZ021743">
    <property type="protein sequence ID" value="CAK9329513.1"/>
    <property type="molecule type" value="Genomic_DNA"/>
</dbReference>
<organism evidence="2 3">
    <name type="scientific">Citrullus colocynthis</name>
    <name type="common">colocynth</name>
    <dbReference type="NCBI Taxonomy" id="252529"/>
    <lineage>
        <taxon>Eukaryota</taxon>
        <taxon>Viridiplantae</taxon>
        <taxon>Streptophyta</taxon>
        <taxon>Embryophyta</taxon>
        <taxon>Tracheophyta</taxon>
        <taxon>Spermatophyta</taxon>
        <taxon>Magnoliopsida</taxon>
        <taxon>eudicotyledons</taxon>
        <taxon>Gunneridae</taxon>
        <taxon>Pentapetalae</taxon>
        <taxon>rosids</taxon>
        <taxon>fabids</taxon>
        <taxon>Cucurbitales</taxon>
        <taxon>Cucurbitaceae</taxon>
        <taxon>Benincaseae</taxon>
        <taxon>Citrullus</taxon>
    </lineage>
</organism>
<evidence type="ECO:0000256" key="1">
    <source>
        <dbReference type="SAM" id="Phobius"/>
    </source>
</evidence>
<sequence length="91" mass="10426">MVHNLAKYYRDVIFMFICLSILNCYFLSDSQLRYFNAGRQADTNWVSISNFFNVDAMALTTAVTTKGGCNSNYDYNARHHSGQPNESEKSH</sequence>
<evidence type="ECO:0000313" key="2">
    <source>
        <dbReference type="EMBL" id="CAK9329513.1"/>
    </source>
</evidence>
<dbReference type="Proteomes" id="UP001642487">
    <property type="component" value="Chromosome 9"/>
</dbReference>
<keyword evidence="1" id="KW-0812">Transmembrane</keyword>
<accession>A0ABP0ZBQ2</accession>